<reference evidence="1 2" key="1">
    <citation type="submission" date="2019-04" db="EMBL/GenBank/DDBJ databases">
        <title>Comparative genomics and transcriptomics to analyze fruiting body development in filamentous ascomycetes.</title>
        <authorList>
            <consortium name="DOE Joint Genome Institute"/>
            <person name="Lutkenhaus R."/>
            <person name="Traeger S."/>
            <person name="Breuer J."/>
            <person name="Kuo A."/>
            <person name="Lipzen A."/>
            <person name="Pangilinan J."/>
            <person name="Dilworth D."/>
            <person name="Sandor L."/>
            <person name="Poggeler S."/>
            <person name="Barry K."/>
            <person name="Grigoriev I.V."/>
            <person name="Nowrousian M."/>
        </authorList>
    </citation>
    <scope>NUCLEOTIDE SEQUENCE [LARGE SCALE GENOMIC DNA]</scope>
    <source>
        <strain evidence="1 2">CBS 389.68</strain>
    </source>
</reference>
<keyword evidence="2" id="KW-1185">Reference proteome</keyword>
<dbReference type="EMBL" id="ML220138">
    <property type="protein sequence ID" value="TGZ78757.1"/>
    <property type="molecule type" value="Genomic_DNA"/>
</dbReference>
<dbReference type="AlphaFoldDB" id="A0A4S2MSH0"/>
<evidence type="ECO:0000313" key="1">
    <source>
        <dbReference type="EMBL" id="TGZ78757.1"/>
    </source>
</evidence>
<evidence type="ECO:0000313" key="2">
    <source>
        <dbReference type="Proteomes" id="UP000298138"/>
    </source>
</evidence>
<protein>
    <submittedName>
        <fullName evidence="1">Uncharacterized protein</fullName>
    </submittedName>
</protein>
<sequence>MLRKAWKLSLVTDDRTNRLFRVAIFSTHEERSGGGVESSCRDFKVKRLSSEVSWCIGLSVGLEGVPVARFYQELAPLLYIRG</sequence>
<accession>A0A4S2MSH0</accession>
<name>A0A4S2MSH0_9PEZI</name>
<dbReference type="Proteomes" id="UP000298138">
    <property type="component" value="Unassembled WGS sequence"/>
</dbReference>
<organism evidence="1 2">
    <name type="scientific">Ascodesmis nigricans</name>
    <dbReference type="NCBI Taxonomy" id="341454"/>
    <lineage>
        <taxon>Eukaryota</taxon>
        <taxon>Fungi</taxon>
        <taxon>Dikarya</taxon>
        <taxon>Ascomycota</taxon>
        <taxon>Pezizomycotina</taxon>
        <taxon>Pezizomycetes</taxon>
        <taxon>Pezizales</taxon>
        <taxon>Ascodesmidaceae</taxon>
        <taxon>Ascodesmis</taxon>
    </lineage>
</organism>
<dbReference type="InParanoid" id="A0A4S2MSH0"/>
<proteinExistence type="predicted"/>
<gene>
    <name evidence="1" type="ORF">EX30DRAFT_130794</name>
</gene>